<name>A0ACB6QKB5_9PLEO</name>
<gene>
    <name evidence="1" type="ORF">BDR25DRAFT_235349</name>
</gene>
<organism evidence="1 2">
    <name type="scientific">Lindgomyces ingoldianus</name>
    <dbReference type="NCBI Taxonomy" id="673940"/>
    <lineage>
        <taxon>Eukaryota</taxon>
        <taxon>Fungi</taxon>
        <taxon>Dikarya</taxon>
        <taxon>Ascomycota</taxon>
        <taxon>Pezizomycotina</taxon>
        <taxon>Dothideomycetes</taxon>
        <taxon>Pleosporomycetidae</taxon>
        <taxon>Pleosporales</taxon>
        <taxon>Lindgomycetaceae</taxon>
        <taxon>Lindgomyces</taxon>
    </lineage>
</organism>
<accession>A0ACB6QKB5</accession>
<sequence length="96" mass="10626">HISPHRAAVIATFIGGGIVVPWKAVTSTESLLCLITSVGIFLEPIIAISISDYLYRIVKARRIYVSSLYHPHSRYRYIAGMNWRAAAALLRCISPA</sequence>
<proteinExistence type="predicted"/>
<evidence type="ECO:0000313" key="1">
    <source>
        <dbReference type="EMBL" id="KAF2467312.1"/>
    </source>
</evidence>
<dbReference type="EMBL" id="MU003521">
    <property type="protein sequence ID" value="KAF2467312.1"/>
    <property type="molecule type" value="Genomic_DNA"/>
</dbReference>
<evidence type="ECO:0000313" key="2">
    <source>
        <dbReference type="Proteomes" id="UP000799755"/>
    </source>
</evidence>
<feature type="non-terminal residue" evidence="1">
    <location>
        <position position="1"/>
    </location>
</feature>
<reference evidence="1" key="1">
    <citation type="journal article" date="2020" name="Stud. Mycol.">
        <title>101 Dothideomycetes genomes: a test case for predicting lifestyles and emergence of pathogens.</title>
        <authorList>
            <person name="Haridas S."/>
            <person name="Albert R."/>
            <person name="Binder M."/>
            <person name="Bloem J."/>
            <person name="Labutti K."/>
            <person name="Salamov A."/>
            <person name="Andreopoulos B."/>
            <person name="Baker S."/>
            <person name="Barry K."/>
            <person name="Bills G."/>
            <person name="Bluhm B."/>
            <person name="Cannon C."/>
            <person name="Castanera R."/>
            <person name="Culley D."/>
            <person name="Daum C."/>
            <person name="Ezra D."/>
            <person name="Gonzalez J."/>
            <person name="Henrissat B."/>
            <person name="Kuo A."/>
            <person name="Liang C."/>
            <person name="Lipzen A."/>
            <person name="Lutzoni F."/>
            <person name="Magnuson J."/>
            <person name="Mondo S."/>
            <person name="Nolan M."/>
            <person name="Ohm R."/>
            <person name="Pangilinan J."/>
            <person name="Park H.-J."/>
            <person name="Ramirez L."/>
            <person name="Alfaro M."/>
            <person name="Sun H."/>
            <person name="Tritt A."/>
            <person name="Yoshinaga Y."/>
            <person name="Zwiers L.-H."/>
            <person name="Turgeon B."/>
            <person name="Goodwin S."/>
            <person name="Spatafora J."/>
            <person name="Crous P."/>
            <person name="Grigoriev I."/>
        </authorList>
    </citation>
    <scope>NUCLEOTIDE SEQUENCE</scope>
    <source>
        <strain evidence="1">ATCC 200398</strain>
    </source>
</reference>
<keyword evidence="2" id="KW-1185">Reference proteome</keyword>
<dbReference type="Proteomes" id="UP000799755">
    <property type="component" value="Unassembled WGS sequence"/>
</dbReference>
<protein>
    <submittedName>
        <fullName evidence="1">Uncharacterized protein</fullName>
    </submittedName>
</protein>
<comment type="caution">
    <text evidence="1">The sequence shown here is derived from an EMBL/GenBank/DDBJ whole genome shotgun (WGS) entry which is preliminary data.</text>
</comment>